<dbReference type="Pfam" id="PF00528">
    <property type="entry name" value="BPD_transp_1"/>
    <property type="match status" value="1"/>
</dbReference>
<name>A0A6S7CXX5_9BURK</name>
<dbReference type="EMBL" id="CADIKM010000013">
    <property type="protein sequence ID" value="CAB3790893.1"/>
    <property type="molecule type" value="Genomic_DNA"/>
</dbReference>
<dbReference type="GO" id="GO:0005886">
    <property type="term" value="C:plasma membrane"/>
    <property type="evidence" value="ECO:0007669"/>
    <property type="project" value="UniProtKB-SubCell"/>
</dbReference>
<comment type="similarity">
    <text evidence="7">Belongs to the binding-protein-dependent transport system permease family.</text>
</comment>
<protein>
    <submittedName>
        <fullName evidence="9">L-arabinose transport system permease protein AraP</fullName>
    </submittedName>
</protein>
<dbReference type="PANTHER" id="PTHR30193">
    <property type="entry name" value="ABC TRANSPORTER PERMEASE PROTEIN"/>
    <property type="match status" value="1"/>
</dbReference>
<feature type="domain" description="ABC transmembrane type-1" evidence="8">
    <location>
        <begin position="88"/>
        <end position="301"/>
    </location>
</feature>
<feature type="transmembrane region" description="Helical" evidence="7">
    <location>
        <begin position="126"/>
        <end position="146"/>
    </location>
</feature>
<feature type="transmembrane region" description="Helical" evidence="7">
    <location>
        <begin position="173"/>
        <end position="198"/>
    </location>
</feature>
<comment type="subcellular location">
    <subcellularLocation>
        <location evidence="1 7">Cell membrane</location>
        <topology evidence="1 7">Multi-pass membrane protein</topology>
    </subcellularLocation>
</comment>
<accession>A0A6S7CXX5</accession>
<dbReference type="PANTHER" id="PTHR30193:SF41">
    <property type="entry name" value="DIACETYLCHITOBIOSE UPTAKE SYSTEM PERMEASE PROTEIN NGCF"/>
    <property type="match status" value="1"/>
</dbReference>
<dbReference type="AlphaFoldDB" id="A0A6S7CXX5"/>
<evidence type="ECO:0000313" key="9">
    <source>
        <dbReference type="EMBL" id="CAB3790893.1"/>
    </source>
</evidence>
<feature type="transmembrane region" description="Helical" evidence="7">
    <location>
        <begin position="91"/>
        <end position="114"/>
    </location>
</feature>
<keyword evidence="4 7" id="KW-0812">Transmembrane</keyword>
<evidence type="ECO:0000256" key="3">
    <source>
        <dbReference type="ARBA" id="ARBA00022475"/>
    </source>
</evidence>
<dbReference type="CDD" id="cd06261">
    <property type="entry name" value="TM_PBP2"/>
    <property type="match status" value="1"/>
</dbReference>
<dbReference type="RefSeq" id="WP_175105585.1">
    <property type="nucleotide sequence ID" value="NZ_CADIKM010000013.1"/>
</dbReference>
<feature type="transmembrane region" description="Helical" evidence="7">
    <location>
        <begin position="280"/>
        <end position="302"/>
    </location>
</feature>
<keyword evidence="2 7" id="KW-0813">Transport</keyword>
<keyword evidence="5 7" id="KW-1133">Transmembrane helix</keyword>
<keyword evidence="10" id="KW-1185">Reference proteome</keyword>
<gene>
    <name evidence="9" type="primary">araP</name>
    <name evidence="9" type="ORF">LMG28138_03054</name>
</gene>
<dbReference type="GO" id="GO:0055085">
    <property type="term" value="P:transmembrane transport"/>
    <property type="evidence" value="ECO:0007669"/>
    <property type="project" value="InterPro"/>
</dbReference>
<feature type="transmembrane region" description="Helical" evidence="7">
    <location>
        <begin position="227"/>
        <end position="247"/>
    </location>
</feature>
<dbReference type="PROSITE" id="PS50928">
    <property type="entry name" value="ABC_TM1"/>
    <property type="match status" value="1"/>
</dbReference>
<evidence type="ECO:0000256" key="5">
    <source>
        <dbReference type="ARBA" id="ARBA00022989"/>
    </source>
</evidence>
<dbReference type="Proteomes" id="UP000494115">
    <property type="component" value="Unassembled WGS sequence"/>
</dbReference>
<dbReference type="InterPro" id="IPR051393">
    <property type="entry name" value="ABC_transporter_permease"/>
</dbReference>
<keyword evidence="6 7" id="KW-0472">Membrane</keyword>
<reference evidence="9 10" key="1">
    <citation type="submission" date="2020-04" db="EMBL/GenBank/DDBJ databases">
        <authorList>
            <person name="De Canck E."/>
        </authorList>
    </citation>
    <scope>NUCLEOTIDE SEQUENCE [LARGE SCALE GENOMIC DNA]</scope>
    <source>
        <strain evidence="9 10">LMG 28138</strain>
    </source>
</reference>
<proteinExistence type="inferred from homology"/>
<dbReference type="InterPro" id="IPR000515">
    <property type="entry name" value="MetI-like"/>
</dbReference>
<evidence type="ECO:0000256" key="6">
    <source>
        <dbReference type="ARBA" id="ARBA00023136"/>
    </source>
</evidence>
<evidence type="ECO:0000259" key="8">
    <source>
        <dbReference type="PROSITE" id="PS50928"/>
    </source>
</evidence>
<keyword evidence="3" id="KW-1003">Cell membrane</keyword>
<feature type="transmembrane region" description="Helical" evidence="7">
    <location>
        <begin position="26"/>
        <end position="49"/>
    </location>
</feature>
<sequence length="311" mass="34430">MSTTVTASQVGITPQRTRRRPNPAPYLFMLPFGLLFVLFYIGPIAYAAYSSLFQMKRSGLGFGTARLTFVGADNYLRALADPGFVNGITRVLTYGVVQVPVMLGLALAIALVLDELTTWIGRFARAAAFLPYTVPSVVGAMIWGFLYEPSLSPVIKLIHQWHLAQPDFLSGDAILWSIANIATWQWTGYNMLILFAALQTLPREHYEAARIDGCNGLRLAWHIKIPAILPALVMNALMSIIGTLQLFNEPAILKQISTSVSADFTPNLYAYNVAFANNDYHYAASLAVMLALVTFAFSYLFMRLVRRYSGV</sequence>
<dbReference type="Gene3D" id="1.10.3720.10">
    <property type="entry name" value="MetI-like"/>
    <property type="match status" value="1"/>
</dbReference>
<dbReference type="InterPro" id="IPR035906">
    <property type="entry name" value="MetI-like_sf"/>
</dbReference>
<evidence type="ECO:0000256" key="2">
    <source>
        <dbReference type="ARBA" id="ARBA00022448"/>
    </source>
</evidence>
<evidence type="ECO:0000256" key="7">
    <source>
        <dbReference type="RuleBase" id="RU363032"/>
    </source>
</evidence>
<evidence type="ECO:0000256" key="4">
    <source>
        <dbReference type="ARBA" id="ARBA00022692"/>
    </source>
</evidence>
<dbReference type="SUPFAM" id="SSF161098">
    <property type="entry name" value="MetI-like"/>
    <property type="match status" value="1"/>
</dbReference>
<evidence type="ECO:0000256" key="1">
    <source>
        <dbReference type="ARBA" id="ARBA00004651"/>
    </source>
</evidence>
<organism evidence="9 10">
    <name type="scientific">Pararobbsia alpina</name>
    <dbReference type="NCBI Taxonomy" id="621374"/>
    <lineage>
        <taxon>Bacteria</taxon>
        <taxon>Pseudomonadati</taxon>
        <taxon>Pseudomonadota</taxon>
        <taxon>Betaproteobacteria</taxon>
        <taxon>Burkholderiales</taxon>
        <taxon>Burkholderiaceae</taxon>
        <taxon>Pararobbsia</taxon>
    </lineage>
</organism>
<evidence type="ECO:0000313" key="10">
    <source>
        <dbReference type="Proteomes" id="UP000494115"/>
    </source>
</evidence>